<dbReference type="EMBL" id="BPTT01000001">
    <property type="protein sequence ID" value="GJG34291.1"/>
    <property type="molecule type" value="Genomic_DNA"/>
</dbReference>
<dbReference type="OMA" id="WWQRRVE"/>
<gene>
    <name evidence="2" type="ORF">PRMUPPPA20_24000</name>
</gene>
<comment type="caution">
    <text evidence="2">The sequence shown here is derived from an EMBL/GenBank/DDBJ whole genome shotgun (WGS) entry which is preliminary data.</text>
</comment>
<organism evidence="2 3">
    <name type="scientific">Xylanibacter ruminicola</name>
    <name type="common">Prevotella ruminicola</name>
    <dbReference type="NCBI Taxonomy" id="839"/>
    <lineage>
        <taxon>Bacteria</taxon>
        <taxon>Pseudomonadati</taxon>
        <taxon>Bacteroidota</taxon>
        <taxon>Bacteroidia</taxon>
        <taxon>Bacteroidales</taxon>
        <taxon>Prevotellaceae</taxon>
        <taxon>Xylanibacter</taxon>
    </lineage>
</organism>
<dbReference type="Gene3D" id="1.25.40.390">
    <property type="match status" value="1"/>
</dbReference>
<protein>
    <recommendedName>
        <fullName evidence="1">SusD-like N-terminal domain-containing protein</fullName>
    </recommendedName>
</protein>
<feature type="domain" description="SusD-like N-terminal" evidence="1">
    <location>
        <begin position="112"/>
        <end position="239"/>
    </location>
</feature>
<dbReference type="GeneID" id="31501427"/>
<dbReference type="Pfam" id="PF14322">
    <property type="entry name" value="SusD-like_3"/>
    <property type="match status" value="1"/>
</dbReference>
<dbReference type="Proteomes" id="UP000887097">
    <property type="component" value="Unassembled WGS sequence"/>
</dbReference>
<evidence type="ECO:0000313" key="3">
    <source>
        <dbReference type="Proteomes" id="UP000887097"/>
    </source>
</evidence>
<dbReference type="RefSeq" id="WP_013063261.1">
    <property type="nucleotide sequence ID" value="NZ_BPTT01000001.1"/>
</dbReference>
<dbReference type="GO" id="GO:0009279">
    <property type="term" value="C:cell outer membrane"/>
    <property type="evidence" value="ECO:0007669"/>
    <property type="project" value="UniProtKB-SubCell"/>
</dbReference>
<accession>A0AA37I944</accession>
<dbReference type="AlphaFoldDB" id="A0AA37I944"/>
<evidence type="ECO:0000313" key="2">
    <source>
        <dbReference type="EMBL" id="GJG34291.1"/>
    </source>
</evidence>
<dbReference type="PROSITE" id="PS51257">
    <property type="entry name" value="PROKAR_LIPOPROTEIN"/>
    <property type="match status" value="1"/>
</dbReference>
<dbReference type="InterPro" id="IPR033985">
    <property type="entry name" value="SusD-like_N"/>
</dbReference>
<proteinExistence type="predicted"/>
<dbReference type="InterPro" id="IPR011990">
    <property type="entry name" value="TPR-like_helical_dom_sf"/>
</dbReference>
<reference evidence="2" key="1">
    <citation type="submission" date="2021-08" db="EMBL/GenBank/DDBJ databases">
        <title>Prevotella lacticifex sp. nov., isolated from rumen of cow.</title>
        <authorList>
            <person name="Shinkai T."/>
            <person name="Ikeyama N."/>
            <person name="Kumagai M."/>
            <person name="Ohmori H."/>
            <person name="Sakamoto M."/>
            <person name="Ohkuma M."/>
            <person name="Mitsumori M."/>
        </authorList>
    </citation>
    <scope>NUCLEOTIDE SEQUENCE</scope>
    <source>
        <strain evidence="2">JCM 8259</strain>
    </source>
</reference>
<evidence type="ECO:0000259" key="1">
    <source>
        <dbReference type="Pfam" id="PF14322"/>
    </source>
</evidence>
<name>A0AA37I944_XYLRU</name>
<dbReference type="SUPFAM" id="SSF48452">
    <property type="entry name" value="TPR-like"/>
    <property type="match status" value="1"/>
</dbReference>
<sequence>MKNKILSIIAAGALMTGATSCIKEIDPQTSYATKDQVANAPGAFDNAVSAITSTLAGQFVYDSGDTRANDFGLPAFFLMRDVSGQDIAYPYINWFGAWYGADHLGPSWANSQYPWTYYFKWIKSCNEVISLAGEEPDADKKAGAGRAYFYRAYFYLDLARMFAQKPYGADKNSETVPIVTEKTAVADLANNPRATNEEMYQFILSDLDKAEEYLAGYKRENKYVPDQSVVYGMKARVYLDMQDWANAEAYAKKAQTGYTLMSADEYTDQETGFNTPNGAWMLGLTYKSDDPNITKNDGDSSWGSMMCIEIDPVASGCGYAANYGQPFCIDYHLYQTIPATDCRKKCYVDFAIDDMATRAEKLEALSAYSAHPDWLLDGSGTAAHGRGYIYTVGGLPLKFRVAGGEAGRANQYIGWVVAVPMMRVEEMYLIEAEAAGMQNEARGIELLTKFAKTRDANYEYGTHNEAYYNTSTSKFQNECWWQRRVEFWGEGLATFDIKRLQKGIIRSYAGTNHADQYQWNVETTPEWMNLCIVQTETNYNNACTNNPEPIAPSGNSAPYAW</sequence>